<reference evidence="1" key="1">
    <citation type="submission" date="2008-01" db="EMBL/GenBank/DDBJ databases">
        <title>Complete sequence of Shewanella halifaxensis HAW-EB4.</title>
        <authorList>
            <consortium name="US DOE Joint Genome Institute"/>
            <person name="Copeland A."/>
            <person name="Lucas S."/>
            <person name="Lapidus A."/>
            <person name="Glavina del Rio T."/>
            <person name="Dalin E."/>
            <person name="Tice H."/>
            <person name="Bruce D."/>
            <person name="Goodwin L."/>
            <person name="Pitluck S."/>
            <person name="Sims D."/>
            <person name="Brettin T."/>
            <person name="Detter J.C."/>
            <person name="Han C."/>
            <person name="Kuske C.R."/>
            <person name="Schmutz J."/>
            <person name="Larimer F."/>
            <person name="Land M."/>
            <person name="Hauser L."/>
            <person name="Kyrpides N."/>
            <person name="Kim E."/>
            <person name="Zhao J.-S."/>
            <person name="Richardson P."/>
        </authorList>
    </citation>
    <scope>NUCLEOTIDE SEQUENCE [LARGE SCALE GENOMIC DNA]</scope>
    <source>
        <strain evidence="1">HAW-EB4</strain>
    </source>
</reference>
<evidence type="ECO:0000313" key="2">
    <source>
        <dbReference type="Proteomes" id="UP000001317"/>
    </source>
</evidence>
<dbReference type="eggNOG" id="ENOG50348TW">
    <property type="taxonomic scope" value="Bacteria"/>
</dbReference>
<protein>
    <submittedName>
        <fullName evidence="1">Uncharacterized protein</fullName>
    </submittedName>
</protein>
<dbReference type="AlphaFoldDB" id="B0TPV1"/>
<accession>B0TPV1</accession>
<dbReference type="Proteomes" id="UP000001317">
    <property type="component" value="Chromosome"/>
</dbReference>
<evidence type="ECO:0000313" key="1">
    <source>
        <dbReference type="EMBL" id="ABZ76230.1"/>
    </source>
</evidence>
<gene>
    <name evidence="1" type="ordered locus">Shal_1664</name>
</gene>
<dbReference type="EMBL" id="CP000931">
    <property type="protein sequence ID" value="ABZ76230.1"/>
    <property type="molecule type" value="Genomic_DNA"/>
</dbReference>
<sequence>MEANALPNDIGTKIASSLIENLDAANFCGQVHRNLQHISPTRERILDRLIVHKFEEYYAQVIEMISGKKHRARRIGELFDVIPRGECLDLFLSLIKEHCMGTEQIRKYTQDIDLLALRFSEQTGIQWEQLYASDEYEACMSGLFSIIFHHLIDRSVPIPALNTKLNDKYQAEKINKLLRHMSKLWLNQHHDYSI</sequence>
<dbReference type="KEGG" id="shl:Shal_1664"/>
<organism evidence="1 2">
    <name type="scientific">Shewanella halifaxensis (strain HAW-EB4)</name>
    <dbReference type="NCBI Taxonomy" id="458817"/>
    <lineage>
        <taxon>Bacteria</taxon>
        <taxon>Pseudomonadati</taxon>
        <taxon>Pseudomonadota</taxon>
        <taxon>Gammaproteobacteria</taxon>
        <taxon>Alteromonadales</taxon>
        <taxon>Shewanellaceae</taxon>
        <taxon>Shewanella</taxon>
    </lineage>
</organism>
<name>B0TPV1_SHEHH</name>
<keyword evidence="2" id="KW-1185">Reference proteome</keyword>
<dbReference type="HOGENOM" id="CLU_1401611_0_0_6"/>
<proteinExistence type="predicted"/>
<dbReference type="OrthoDB" id="6213090at2"/>